<dbReference type="EMBL" id="JBDZYD010000006">
    <property type="protein sequence ID" value="MEQ0561129.1"/>
    <property type="molecule type" value="Genomic_DNA"/>
</dbReference>
<evidence type="ECO:0008006" key="3">
    <source>
        <dbReference type="Google" id="ProtNLM"/>
    </source>
</evidence>
<name>A0ABV0LGR0_9PSEU</name>
<sequence>MITVAHLESLGVPPGTSYRRCLPGGPWQRLLPGVVLLRTGEPTRRQLVEGALLHCGDQAVVTGLESCRRQGLKRAVRAGEPIHLLLPLHLKTTSSGYVLVERTKRMPVPVWSDGVPLAPAVRAVLDECRRLRERPPIRALLAEAVQQLGLDPAALTTELENGSRRGTALPRAVLREIAGGARSAAEAEAMALWRRSGLPAPLWNFELHDQRGRYIATPDAWWDDVALAWEIDSYEFHFGQPGYASTLARNNRYAAAGIAVVQTVPSRLRSEPAAVVDDLVTAYRAAAARPRPPVVLAGRHERLVQGF</sequence>
<comment type="caution">
    <text evidence="1">The sequence shown here is derived from an EMBL/GenBank/DDBJ whole genome shotgun (WGS) entry which is preliminary data.</text>
</comment>
<protein>
    <recommendedName>
        <fullName evidence="3">AbiEi antitoxin C-terminal domain-containing protein</fullName>
    </recommendedName>
</protein>
<gene>
    <name evidence="1" type="ORF">ABJI51_18750</name>
</gene>
<proteinExistence type="predicted"/>
<evidence type="ECO:0000313" key="2">
    <source>
        <dbReference type="Proteomes" id="UP001440984"/>
    </source>
</evidence>
<dbReference type="RefSeq" id="WP_348952320.1">
    <property type="nucleotide sequence ID" value="NZ_JBDZYD010000006.1"/>
</dbReference>
<evidence type="ECO:0000313" key="1">
    <source>
        <dbReference type="EMBL" id="MEQ0561129.1"/>
    </source>
</evidence>
<organism evidence="1 2">
    <name type="scientific">Amycolatopsis melonis</name>
    <dbReference type="NCBI Taxonomy" id="3156488"/>
    <lineage>
        <taxon>Bacteria</taxon>
        <taxon>Bacillati</taxon>
        <taxon>Actinomycetota</taxon>
        <taxon>Actinomycetes</taxon>
        <taxon>Pseudonocardiales</taxon>
        <taxon>Pseudonocardiaceae</taxon>
        <taxon>Amycolatopsis</taxon>
    </lineage>
</organism>
<dbReference type="Proteomes" id="UP001440984">
    <property type="component" value="Unassembled WGS sequence"/>
</dbReference>
<keyword evidence="2" id="KW-1185">Reference proteome</keyword>
<reference evidence="1 2" key="1">
    <citation type="submission" date="2024-05" db="EMBL/GenBank/DDBJ databases">
        <authorList>
            <person name="Zhao H."/>
            <person name="Xu Y."/>
            <person name="Lin S."/>
            <person name="Spain J.C."/>
            <person name="Zhou N.-Y."/>
        </authorList>
    </citation>
    <scope>NUCLEOTIDE SEQUENCE [LARGE SCALE GENOMIC DNA]</scope>
    <source>
        <strain evidence="1 2">NEAU-NG30</strain>
    </source>
</reference>
<accession>A0ABV0LGR0</accession>